<reference evidence="3 4" key="1">
    <citation type="submission" date="2024-01" db="EMBL/GenBank/DDBJ databases">
        <title>The genomes of 5 underutilized Papilionoideae crops provide insights into root nodulation and disease resistanc.</title>
        <authorList>
            <person name="Jiang F."/>
        </authorList>
    </citation>
    <scope>NUCLEOTIDE SEQUENCE [LARGE SCALE GENOMIC DNA]</scope>
    <source>
        <strain evidence="3">LVBAO_FW01</strain>
        <tissue evidence="3">Leaves</tissue>
    </source>
</reference>
<gene>
    <name evidence="3" type="ORF">VNO77_43647</name>
</gene>
<feature type="region of interest" description="Disordered" evidence="1">
    <location>
        <begin position="122"/>
        <end position="148"/>
    </location>
</feature>
<name>A0AAN9JXH7_CANGL</name>
<comment type="caution">
    <text evidence="3">The sequence shown here is derived from an EMBL/GenBank/DDBJ whole genome shotgun (WGS) entry which is preliminary data.</text>
</comment>
<dbReference type="EMBL" id="JAYMYQ010000011">
    <property type="protein sequence ID" value="KAK7305737.1"/>
    <property type="molecule type" value="Genomic_DNA"/>
</dbReference>
<dbReference type="AlphaFoldDB" id="A0AAN9JXH7"/>
<feature type="signal peptide" evidence="2">
    <location>
        <begin position="1"/>
        <end position="28"/>
    </location>
</feature>
<evidence type="ECO:0000313" key="3">
    <source>
        <dbReference type="EMBL" id="KAK7305737.1"/>
    </source>
</evidence>
<evidence type="ECO:0000256" key="1">
    <source>
        <dbReference type="SAM" id="MobiDB-lite"/>
    </source>
</evidence>
<keyword evidence="4" id="KW-1185">Reference proteome</keyword>
<feature type="chain" id="PRO_5043011298" evidence="2">
    <location>
        <begin position="29"/>
        <end position="148"/>
    </location>
</feature>
<accession>A0AAN9JXH7</accession>
<sequence length="148" mass="16263">MQTKTFCCDGAFAVRWKELLCLVAPLCACNTLTSPSSSMCLLAMMDGLMAGYVKREQRHIIHGCSNLVYPRYHTTLTITPVVLLRKALHQSHNPYNSTGLDDALSSNPKIGPEMILQLAKGSMDEEGIESDEDAEEQEEDPCTLAIAT</sequence>
<keyword evidence="2" id="KW-0732">Signal</keyword>
<evidence type="ECO:0000313" key="4">
    <source>
        <dbReference type="Proteomes" id="UP001367508"/>
    </source>
</evidence>
<dbReference type="Proteomes" id="UP001367508">
    <property type="component" value="Unassembled WGS sequence"/>
</dbReference>
<proteinExistence type="predicted"/>
<protein>
    <submittedName>
        <fullName evidence="3">Uncharacterized protein</fullName>
    </submittedName>
</protein>
<feature type="compositionally biased region" description="Acidic residues" evidence="1">
    <location>
        <begin position="124"/>
        <end position="141"/>
    </location>
</feature>
<organism evidence="3 4">
    <name type="scientific">Canavalia gladiata</name>
    <name type="common">Sword bean</name>
    <name type="synonym">Dolichos gladiatus</name>
    <dbReference type="NCBI Taxonomy" id="3824"/>
    <lineage>
        <taxon>Eukaryota</taxon>
        <taxon>Viridiplantae</taxon>
        <taxon>Streptophyta</taxon>
        <taxon>Embryophyta</taxon>
        <taxon>Tracheophyta</taxon>
        <taxon>Spermatophyta</taxon>
        <taxon>Magnoliopsida</taxon>
        <taxon>eudicotyledons</taxon>
        <taxon>Gunneridae</taxon>
        <taxon>Pentapetalae</taxon>
        <taxon>rosids</taxon>
        <taxon>fabids</taxon>
        <taxon>Fabales</taxon>
        <taxon>Fabaceae</taxon>
        <taxon>Papilionoideae</taxon>
        <taxon>50 kb inversion clade</taxon>
        <taxon>NPAAA clade</taxon>
        <taxon>indigoferoid/millettioid clade</taxon>
        <taxon>Phaseoleae</taxon>
        <taxon>Canavalia</taxon>
    </lineage>
</organism>
<evidence type="ECO:0000256" key="2">
    <source>
        <dbReference type="SAM" id="SignalP"/>
    </source>
</evidence>